<organism evidence="2 3">
    <name type="scientific">Nonomuraea indica</name>
    <dbReference type="NCBI Taxonomy" id="1581193"/>
    <lineage>
        <taxon>Bacteria</taxon>
        <taxon>Bacillati</taxon>
        <taxon>Actinomycetota</taxon>
        <taxon>Actinomycetes</taxon>
        <taxon>Streptosporangiales</taxon>
        <taxon>Streptosporangiaceae</taxon>
        <taxon>Nonomuraea</taxon>
    </lineage>
</organism>
<evidence type="ECO:0000313" key="2">
    <source>
        <dbReference type="EMBL" id="MFI7440912.1"/>
    </source>
</evidence>
<keyword evidence="3" id="KW-1185">Reference proteome</keyword>
<reference evidence="2 3" key="1">
    <citation type="submission" date="2024-10" db="EMBL/GenBank/DDBJ databases">
        <title>The Natural Products Discovery Center: Release of the First 8490 Sequenced Strains for Exploring Actinobacteria Biosynthetic Diversity.</title>
        <authorList>
            <person name="Kalkreuter E."/>
            <person name="Kautsar S.A."/>
            <person name="Yang D."/>
            <person name="Bader C.D."/>
            <person name="Teijaro C.N."/>
            <person name="Fluegel L."/>
            <person name="Davis C.M."/>
            <person name="Simpson J.R."/>
            <person name="Lauterbach L."/>
            <person name="Steele A.D."/>
            <person name="Gui C."/>
            <person name="Meng S."/>
            <person name="Li G."/>
            <person name="Viehrig K."/>
            <person name="Ye F."/>
            <person name="Su P."/>
            <person name="Kiefer A.F."/>
            <person name="Nichols A."/>
            <person name="Cepeda A.J."/>
            <person name="Yan W."/>
            <person name="Fan B."/>
            <person name="Jiang Y."/>
            <person name="Adhikari A."/>
            <person name="Zheng C.-J."/>
            <person name="Schuster L."/>
            <person name="Cowan T.M."/>
            <person name="Smanski M.J."/>
            <person name="Chevrette M.G."/>
            <person name="De Carvalho L.P.S."/>
            <person name="Shen B."/>
        </authorList>
    </citation>
    <scope>NUCLEOTIDE SEQUENCE [LARGE SCALE GENOMIC DNA]</scope>
    <source>
        <strain evidence="2 3">NPDC049503</strain>
    </source>
</reference>
<keyword evidence="1" id="KW-0812">Transmembrane</keyword>
<evidence type="ECO:0000313" key="3">
    <source>
        <dbReference type="Proteomes" id="UP001612928"/>
    </source>
</evidence>
<feature type="transmembrane region" description="Helical" evidence="1">
    <location>
        <begin position="150"/>
        <end position="172"/>
    </location>
</feature>
<dbReference type="Proteomes" id="UP001612928">
    <property type="component" value="Unassembled WGS sequence"/>
</dbReference>
<name>A0ABW8A291_9ACTN</name>
<dbReference type="RefSeq" id="WP_397020706.1">
    <property type="nucleotide sequence ID" value="NZ_JBITMB010000003.1"/>
</dbReference>
<dbReference type="InterPro" id="IPR028082">
    <property type="entry name" value="Peripla_BP_I"/>
</dbReference>
<dbReference type="SUPFAM" id="SSF53822">
    <property type="entry name" value="Periplasmic binding protein-like I"/>
    <property type="match status" value="1"/>
</dbReference>
<gene>
    <name evidence="2" type="ORF">ACIBP5_13245</name>
</gene>
<accession>A0ABW8A291</accession>
<comment type="caution">
    <text evidence="2">The sequence shown here is derived from an EMBL/GenBank/DDBJ whole genome shotgun (WGS) entry which is preliminary data.</text>
</comment>
<feature type="transmembrane region" description="Helical" evidence="1">
    <location>
        <begin position="373"/>
        <end position="393"/>
    </location>
</feature>
<keyword evidence="1" id="KW-1133">Transmembrane helix</keyword>
<evidence type="ECO:0008006" key="4">
    <source>
        <dbReference type="Google" id="ProtNLM"/>
    </source>
</evidence>
<protein>
    <recommendedName>
        <fullName evidence="4">ABC transporter substrate-binding protein</fullName>
    </recommendedName>
</protein>
<sequence>MPNQPVYQVIDEAVRRPPPFARESGLPIMVFTGDRVAAGEAAGTAERFRGRTPYAEIDAGGFPDVPAIVERLAGLQGMLATWVRGTMLPPPRFPLTQFVLWAWGRRGIEIPGAGTPPNPVAKRHAFRQWLADWRRERSRTGRVRRAMADYVGRAMTTWIPLSGLAAYGLQSFVDGLTLLLWGASVAVAFVVGLVHAVLLIRGPIFYRWFRRAPFLRRGRGESVIEYAVRVSEAAPEDVERLMVAALLEDLRQAYQRRIIPWPGWGRDTYPVMRLTDADPATAGRRFMELVHDIRTGTGQRGPILLVAATTVPPQAIPVKPVQGREADLVALHRGWRDRIRRTGPSPYLLVEVGPGERPATDDGAGRRLPVRPLAYWLTVVALLALPLSGAVFATAGCGAELTRVADQCVGIGPLDKMAPHPMVLPVVRRIEEQNAQIPFGAKIFTIAYLGPLTTQPGARFKDGQMTAVAGELVGIGAYQASYNRSKSDWKMKVVFANTGQDFASARLAAESVAERAEGDPTLTAAVGFAWSREEVRQAVDVLTKANLPMVSTVSTVGQIAGAAGDRSAYLFRLAVVDDLQIAATVHWLETLGTARGAGLKPRVAVVWQRQRGELYSADLKELFLRKYTGTGSEHPFEDDASLGAAMEEACASGAKVVYYTGRADFLSSLKRAWGASCERRRVRLLASDDLTGAIANDVASNRAGHDTSMSFVSLTDVRDATLNQGQKTLRQWAGGSLVYSAAHAAFGYDAAQAVGIAVDAYRTQSGAGNIRAGVHYNLRGLRFDGATGTVSFSGHVTDHDAQGREVWLMTVEAGEPVRAGWVCRPTASDAACTTPPR</sequence>
<evidence type="ECO:0000256" key="1">
    <source>
        <dbReference type="SAM" id="Phobius"/>
    </source>
</evidence>
<dbReference type="EMBL" id="JBITMB010000003">
    <property type="protein sequence ID" value="MFI7440912.1"/>
    <property type="molecule type" value="Genomic_DNA"/>
</dbReference>
<keyword evidence="1" id="KW-0472">Membrane</keyword>
<feature type="transmembrane region" description="Helical" evidence="1">
    <location>
        <begin position="178"/>
        <end position="200"/>
    </location>
</feature>
<proteinExistence type="predicted"/>
<dbReference type="Gene3D" id="3.40.50.2300">
    <property type="match status" value="2"/>
</dbReference>